<feature type="region of interest" description="Disordered" evidence="2">
    <location>
        <begin position="476"/>
        <end position="497"/>
    </location>
</feature>
<proteinExistence type="predicted"/>
<feature type="compositionally biased region" description="Basic and acidic residues" evidence="2">
    <location>
        <begin position="476"/>
        <end position="490"/>
    </location>
</feature>
<evidence type="ECO:0000256" key="2">
    <source>
        <dbReference type="SAM" id="MobiDB-lite"/>
    </source>
</evidence>
<feature type="coiled-coil region" evidence="1">
    <location>
        <begin position="134"/>
        <end position="161"/>
    </location>
</feature>
<feature type="coiled-coil region" evidence="1">
    <location>
        <begin position="574"/>
        <end position="629"/>
    </location>
</feature>
<feature type="region of interest" description="Disordered" evidence="2">
    <location>
        <begin position="525"/>
        <end position="558"/>
    </location>
</feature>
<dbReference type="EMBL" id="BKCJ010004474">
    <property type="protein sequence ID" value="GEU61251.1"/>
    <property type="molecule type" value="Genomic_DNA"/>
</dbReference>
<dbReference type="GO" id="GO:0008270">
    <property type="term" value="F:zinc ion binding"/>
    <property type="evidence" value="ECO:0007669"/>
    <property type="project" value="InterPro"/>
</dbReference>
<sequence>MFKDPKLRSKWYGPFMVKHGFPSGYVELYNKHEGSFIVDEHRFKLCYDKEQLNELSRVIENGATLPKTKVMEGLTIEVPITTADEKAQRRLEDAKKLLEAIEKIFGGNAATKKTKRNLLKQQYENFTTSSSEILDQTFDRLQKLVSQLELLEEKLSQEDVSKNQSNSPQLVHEDLEQIHPDDMDEIDLRWQMAMLTMRARRFLKKTRRKLTVNGNETIGFDKSNVECYNYHKRGHFARECRALRNQDNKHKESSRRNVPVEISTFIALVSCDGLGGYDWSDQAEEGPNYALMAFSSLSSESEVSNDSTCLKSCLETVKLLKSQNDQILKDLKKSKLMVRGYKTGLESVEERLEFYKTNESIYLKDINGLKVEIQIVEIQILEIAIREHREKLEIAQKEKDGIQLNVDKFKHAYKSLNKLIQCQIVDNCKKGLGYENYNAVPPPYTGNFMPPTPDLSFTGLDEFVNKPVVENYKAKSSKEEPKVAYNKKDTQVPQLSGPTKSVIDEAVHKELGAILLRVATTASSLEAEQDRGNITKTQSKATPTEPSSQGTDSGGGLRCQETIRDTITQTRMKLDELMALCTNLQNMVLDLEQTKTTQKKEIASQQDKIASLKKRVKKLEKRNKSRTHRLKRLYKVGLSTRVESSSNEESLGKDASKQGRRINAIDADEDITLVSVADNEMFNVDVLGEEEVFVAGKNVNVVEEVKRIVFLELGKSTTTTTTISSQQSHDKGKRIMIKEPVKPKKKDQIRLDEEAAKKLQAEFDEEERLVREKVEKEERSNIALIEEWDDIQVKIDVDHQLAKRLQAQEQEELSDTEKATLFQQLLEKRRKHFAAKRAEEKRNKPPTKAQQRKIMCTYLKNMKVCKLKDLKLKEFDSIQEMFDRAFIRVNTFEYFKTKLVEGKEKRAGEEMVQEITKKQKSPRIVDWKIYKEGKKSYYQIVRADGKSQMYMIFSQMLKSFSREDLEDLYKLVKSRYGSKRPLERMDYLLWSDMKIMFEPHVEDEVWKLQKGYRVLEWKLYDSCGVHSLMIQSMHIYMLVEKKYPLTPPTLSMMLEKKLIIDYESEMAY</sequence>
<feature type="compositionally biased region" description="Polar residues" evidence="2">
    <location>
        <begin position="534"/>
        <end position="551"/>
    </location>
</feature>
<protein>
    <submittedName>
        <fullName evidence="3">Uncharacterized protein</fullName>
    </submittedName>
</protein>
<comment type="caution">
    <text evidence="3">The sequence shown here is derived from an EMBL/GenBank/DDBJ whole genome shotgun (WGS) entry which is preliminary data.</text>
</comment>
<evidence type="ECO:0000313" key="3">
    <source>
        <dbReference type="EMBL" id="GEU61251.1"/>
    </source>
</evidence>
<feature type="coiled-coil region" evidence="1">
    <location>
        <begin position="749"/>
        <end position="776"/>
    </location>
</feature>
<organism evidence="3">
    <name type="scientific">Tanacetum cinerariifolium</name>
    <name type="common">Dalmatian daisy</name>
    <name type="synonym">Chrysanthemum cinerariifolium</name>
    <dbReference type="NCBI Taxonomy" id="118510"/>
    <lineage>
        <taxon>Eukaryota</taxon>
        <taxon>Viridiplantae</taxon>
        <taxon>Streptophyta</taxon>
        <taxon>Embryophyta</taxon>
        <taxon>Tracheophyta</taxon>
        <taxon>Spermatophyta</taxon>
        <taxon>Magnoliopsida</taxon>
        <taxon>eudicotyledons</taxon>
        <taxon>Gunneridae</taxon>
        <taxon>Pentapetalae</taxon>
        <taxon>asterids</taxon>
        <taxon>campanulids</taxon>
        <taxon>Asterales</taxon>
        <taxon>Asteraceae</taxon>
        <taxon>Asteroideae</taxon>
        <taxon>Anthemideae</taxon>
        <taxon>Anthemidinae</taxon>
        <taxon>Tanacetum</taxon>
    </lineage>
</organism>
<dbReference type="InterPro" id="IPR036875">
    <property type="entry name" value="Znf_CCHC_sf"/>
</dbReference>
<dbReference type="AlphaFoldDB" id="A0A6L2LHF8"/>
<gene>
    <name evidence="3" type="ORF">Tci_033229</name>
</gene>
<feature type="coiled-coil region" evidence="1">
    <location>
        <begin position="378"/>
        <end position="405"/>
    </location>
</feature>
<accession>A0A6L2LHF8</accession>
<reference evidence="3" key="1">
    <citation type="journal article" date="2019" name="Sci. Rep.">
        <title>Draft genome of Tanacetum cinerariifolium, the natural source of mosquito coil.</title>
        <authorList>
            <person name="Yamashiro T."/>
            <person name="Shiraishi A."/>
            <person name="Satake H."/>
            <person name="Nakayama K."/>
        </authorList>
    </citation>
    <scope>NUCLEOTIDE SEQUENCE</scope>
</reference>
<name>A0A6L2LHF8_TANCI</name>
<dbReference type="GO" id="GO:0003676">
    <property type="term" value="F:nucleic acid binding"/>
    <property type="evidence" value="ECO:0007669"/>
    <property type="project" value="InterPro"/>
</dbReference>
<evidence type="ECO:0000256" key="1">
    <source>
        <dbReference type="SAM" id="Coils"/>
    </source>
</evidence>
<dbReference type="SUPFAM" id="SSF57756">
    <property type="entry name" value="Retrovirus zinc finger-like domains"/>
    <property type="match status" value="1"/>
</dbReference>
<keyword evidence="1" id="KW-0175">Coiled coil</keyword>